<dbReference type="Proteomes" id="UP000241462">
    <property type="component" value="Unassembled WGS sequence"/>
</dbReference>
<evidence type="ECO:0000313" key="2">
    <source>
        <dbReference type="EMBL" id="PSR85665.1"/>
    </source>
</evidence>
<dbReference type="InParanoid" id="A0A2T3A8D6"/>
<protein>
    <submittedName>
        <fullName evidence="2">Uncharacterized protein</fullName>
    </submittedName>
</protein>
<gene>
    <name evidence="2" type="ORF">BD289DRAFT_474172</name>
</gene>
<feature type="compositionally biased region" description="Basic and acidic residues" evidence="1">
    <location>
        <begin position="7"/>
        <end position="24"/>
    </location>
</feature>
<dbReference type="EMBL" id="KZ678439">
    <property type="protein sequence ID" value="PSR85665.1"/>
    <property type="molecule type" value="Genomic_DNA"/>
</dbReference>
<dbReference type="OrthoDB" id="5239911at2759"/>
<dbReference type="AlphaFoldDB" id="A0A2T3A8D6"/>
<accession>A0A2T3A8D6</accession>
<evidence type="ECO:0000313" key="3">
    <source>
        <dbReference type="Proteomes" id="UP000241462"/>
    </source>
</evidence>
<evidence type="ECO:0000256" key="1">
    <source>
        <dbReference type="SAM" id="MobiDB-lite"/>
    </source>
</evidence>
<proteinExistence type="predicted"/>
<sequence length="431" mass="49132">MAPKPKAIADGKTMAKQDEAVKDKGTKKKTANGKTTIEKTTIEKTTNEKTTKHKATKIEVPNDKTTKDESIKVEGTNEKAEKTNQAVVATTFPLPDMPSEIQTLIWTEVLSLPACHTFVLALQENNSKACFEYADPPNNGWHFRLGPKNPRHDTSSYLEWKKLFKLKHMGFHTTFRLEAGGVEPINLELPIRSSRSQGDRQVQAALIPATDLVIFDFEGINKCKPFWWHNLVRNEEFRPAFHSLGAKFWQITKVAIQYKGTQDELLRPSHGPATQEGAFECPCGQSSPMHCYYDKYCGCEIAAFLALFPNIKEFYFVVHPVRQQEKKYARAYRKLISHYNYTIKSSNQTRVIRSFTDTQYQYVEQASQFAIPFVRRQSPWLWNGDPGPHHCLDIVVDTYYDLREETGTFKHANHGGIPRLHSGILIALPRG</sequence>
<feature type="compositionally biased region" description="Basic and acidic residues" evidence="1">
    <location>
        <begin position="36"/>
        <end position="58"/>
    </location>
</feature>
<feature type="region of interest" description="Disordered" evidence="1">
    <location>
        <begin position="1"/>
        <end position="58"/>
    </location>
</feature>
<keyword evidence="3" id="KW-1185">Reference proteome</keyword>
<reference evidence="2 3" key="1">
    <citation type="journal article" date="2018" name="Mycol. Prog.">
        <title>Coniella lustricola, a new species from submerged detritus.</title>
        <authorList>
            <person name="Raudabaugh D.B."/>
            <person name="Iturriaga T."/>
            <person name="Carver A."/>
            <person name="Mondo S."/>
            <person name="Pangilinan J."/>
            <person name="Lipzen A."/>
            <person name="He G."/>
            <person name="Amirebrahimi M."/>
            <person name="Grigoriev I.V."/>
            <person name="Miller A.N."/>
        </authorList>
    </citation>
    <scope>NUCLEOTIDE SEQUENCE [LARGE SCALE GENOMIC DNA]</scope>
    <source>
        <strain evidence="2 3">B22-T-1</strain>
    </source>
</reference>
<name>A0A2T3A8D6_9PEZI</name>
<organism evidence="2 3">
    <name type="scientific">Coniella lustricola</name>
    <dbReference type="NCBI Taxonomy" id="2025994"/>
    <lineage>
        <taxon>Eukaryota</taxon>
        <taxon>Fungi</taxon>
        <taxon>Dikarya</taxon>
        <taxon>Ascomycota</taxon>
        <taxon>Pezizomycotina</taxon>
        <taxon>Sordariomycetes</taxon>
        <taxon>Sordariomycetidae</taxon>
        <taxon>Diaporthales</taxon>
        <taxon>Schizoparmaceae</taxon>
        <taxon>Coniella</taxon>
    </lineage>
</organism>